<evidence type="ECO:0000313" key="7">
    <source>
        <dbReference type="Proteomes" id="UP000184225"/>
    </source>
</evidence>
<keyword evidence="3" id="KW-1015">Disulfide bond</keyword>
<dbReference type="InterPro" id="IPR000866">
    <property type="entry name" value="AhpC/TSA"/>
</dbReference>
<dbReference type="PANTHER" id="PTHR42852">
    <property type="entry name" value="THIOL:DISULFIDE INTERCHANGE PROTEIN DSBE"/>
    <property type="match status" value="1"/>
</dbReference>
<dbReference type="SUPFAM" id="SSF52833">
    <property type="entry name" value="Thioredoxin-like"/>
    <property type="match status" value="1"/>
</dbReference>
<accession>A0A1M6A4I6</accession>
<keyword evidence="4" id="KW-0676">Redox-active center</keyword>
<dbReference type="InterPro" id="IPR036249">
    <property type="entry name" value="Thioredoxin-like_sf"/>
</dbReference>
<protein>
    <submittedName>
        <fullName evidence="6">AhpC/TSA family protein</fullName>
    </submittedName>
</protein>
<feature type="domain" description="Thioredoxin" evidence="5">
    <location>
        <begin position="26"/>
        <end position="169"/>
    </location>
</feature>
<dbReference type="PROSITE" id="PS51257">
    <property type="entry name" value="PROKAR_LIPOPROTEIN"/>
    <property type="match status" value="1"/>
</dbReference>
<gene>
    <name evidence="6" type="ORF">SAMN04488096_10163</name>
</gene>
<dbReference type="PROSITE" id="PS00194">
    <property type="entry name" value="THIOREDOXIN_1"/>
    <property type="match status" value="1"/>
</dbReference>
<dbReference type="EMBL" id="FQYY01000001">
    <property type="protein sequence ID" value="SHI31249.1"/>
    <property type="molecule type" value="Genomic_DNA"/>
</dbReference>
<dbReference type="Proteomes" id="UP000184225">
    <property type="component" value="Unassembled WGS sequence"/>
</dbReference>
<proteinExistence type="predicted"/>
<evidence type="ECO:0000313" key="6">
    <source>
        <dbReference type="EMBL" id="SHI31249.1"/>
    </source>
</evidence>
<dbReference type="AlphaFoldDB" id="A0A1M6A4I6"/>
<dbReference type="PANTHER" id="PTHR42852:SF6">
    <property type="entry name" value="THIOL:DISULFIDE INTERCHANGE PROTEIN DSBE"/>
    <property type="match status" value="1"/>
</dbReference>
<evidence type="ECO:0000256" key="1">
    <source>
        <dbReference type="ARBA" id="ARBA00004196"/>
    </source>
</evidence>
<dbReference type="Gene3D" id="3.40.30.10">
    <property type="entry name" value="Glutaredoxin"/>
    <property type="match status" value="1"/>
</dbReference>
<dbReference type="GO" id="GO:0017004">
    <property type="term" value="P:cytochrome complex assembly"/>
    <property type="evidence" value="ECO:0007669"/>
    <property type="project" value="UniProtKB-KW"/>
</dbReference>
<evidence type="ECO:0000256" key="3">
    <source>
        <dbReference type="ARBA" id="ARBA00023157"/>
    </source>
</evidence>
<dbReference type="InterPro" id="IPR013766">
    <property type="entry name" value="Thioredoxin_domain"/>
</dbReference>
<dbReference type="Pfam" id="PF00578">
    <property type="entry name" value="AhpC-TSA"/>
    <property type="match status" value="1"/>
</dbReference>
<evidence type="ECO:0000259" key="5">
    <source>
        <dbReference type="PROSITE" id="PS51352"/>
    </source>
</evidence>
<dbReference type="CDD" id="cd02966">
    <property type="entry name" value="TlpA_like_family"/>
    <property type="match status" value="1"/>
</dbReference>
<dbReference type="GO" id="GO:0016209">
    <property type="term" value="F:antioxidant activity"/>
    <property type="evidence" value="ECO:0007669"/>
    <property type="project" value="InterPro"/>
</dbReference>
<reference evidence="6 7" key="1">
    <citation type="submission" date="2016-11" db="EMBL/GenBank/DDBJ databases">
        <authorList>
            <person name="Jaros S."/>
            <person name="Januszkiewicz K."/>
            <person name="Wedrychowicz H."/>
        </authorList>
    </citation>
    <scope>NUCLEOTIDE SEQUENCE [LARGE SCALE GENOMIC DNA]</scope>
    <source>
        <strain evidence="6 7">DSM 21425</strain>
    </source>
</reference>
<dbReference type="GO" id="GO:0016491">
    <property type="term" value="F:oxidoreductase activity"/>
    <property type="evidence" value="ECO:0007669"/>
    <property type="project" value="InterPro"/>
</dbReference>
<dbReference type="GO" id="GO:0030313">
    <property type="term" value="C:cell envelope"/>
    <property type="evidence" value="ECO:0007669"/>
    <property type="project" value="UniProtKB-SubCell"/>
</dbReference>
<dbReference type="InterPro" id="IPR017937">
    <property type="entry name" value="Thioredoxin_CS"/>
</dbReference>
<dbReference type="RefSeq" id="WP_073147073.1">
    <property type="nucleotide sequence ID" value="NZ_FQYY01000001.1"/>
</dbReference>
<evidence type="ECO:0000256" key="4">
    <source>
        <dbReference type="ARBA" id="ARBA00023284"/>
    </source>
</evidence>
<keyword evidence="7" id="KW-1185">Reference proteome</keyword>
<keyword evidence="2" id="KW-0201">Cytochrome c-type biogenesis</keyword>
<comment type="subcellular location">
    <subcellularLocation>
        <location evidence="1">Cell envelope</location>
    </subcellularLocation>
</comment>
<name>A0A1M6A4I6_9FLAO</name>
<organism evidence="6 7">
    <name type="scientific">Mesonia phycicola</name>
    <dbReference type="NCBI Taxonomy" id="579105"/>
    <lineage>
        <taxon>Bacteria</taxon>
        <taxon>Pseudomonadati</taxon>
        <taxon>Bacteroidota</taxon>
        <taxon>Flavobacteriia</taxon>
        <taxon>Flavobacteriales</taxon>
        <taxon>Flavobacteriaceae</taxon>
        <taxon>Mesonia</taxon>
    </lineage>
</organism>
<evidence type="ECO:0000256" key="2">
    <source>
        <dbReference type="ARBA" id="ARBA00022748"/>
    </source>
</evidence>
<dbReference type="InterPro" id="IPR050553">
    <property type="entry name" value="Thioredoxin_ResA/DsbE_sf"/>
</dbReference>
<dbReference type="STRING" id="579105.SAMN04488096_10163"/>
<sequence length="179" mass="20849">MKNSKSILILTILLISMFYGCVDNKKKTEETKPVVESVEDTDEIKVYDFESIEPLLYTNSDKTYIVNFWAMWCAPCVKELPIIQEYEKNNPNVEVLLISLDFPKDIETKLKPFLEKKEITSNVVLLDDPDANSWINKINPNWSGAIPYTIIFNNENRSYHERAFDNLQDLETEVLNTFN</sequence>
<dbReference type="PROSITE" id="PS51352">
    <property type="entry name" value="THIOREDOXIN_2"/>
    <property type="match status" value="1"/>
</dbReference>